<protein>
    <submittedName>
        <fullName evidence="1">Streptomycin 6-kinase</fullName>
    </submittedName>
</protein>
<dbReference type="GO" id="GO:0016773">
    <property type="term" value="F:phosphotransferase activity, alcohol group as acceptor"/>
    <property type="evidence" value="ECO:0007669"/>
    <property type="project" value="InterPro"/>
</dbReference>
<name>A0A1H1WE15_BRESA</name>
<dbReference type="InterPro" id="IPR006748">
    <property type="entry name" value="NH2Glyco/OHUrea_AB-resist_kin"/>
</dbReference>
<dbReference type="RefSeq" id="WP_092107312.1">
    <property type="nucleotide sequence ID" value="NZ_LT629739.1"/>
</dbReference>
<dbReference type="Proteomes" id="UP000199700">
    <property type="component" value="Chromosome"/>
</dbReference>
<sequence>MKVPPVLFNATRDIIGEFRTTSWVAALDFMANELADRWQLSFDEVPGAPWAGCESLVIPVLTQENYQGVLRFAAPTSAHTAAHAQALRALKMWNGHGAVRVIRDDHSFRVTLQERLRTKDNLSVLPLADVPPVWGALQRSLEVPADSEFLRVQDVAAGWLSTFDADSGLLSGWSEAVRGDSLLLSFARNWMHTLAGSDDNWLIHADLHYYNILAGNPDAAGISTWKAIDPQPLSGPTAYTLAPVLWNRLVEIPSQHPQAQAAWLRGFASDLALCAGMDPQYGMGAAVAREISNMFWYLRSARSGSTEALADAARSLWVARALSGADVAGVNAHALKPIG</sequence>
<dbReference type="Pfam" id="PF04655">
    <property type="entry name" value="APH_6_hur"/>
    <property type="match status" value="1"/>
</dbReference>
<dbReference type="GO" id="GO:0016301">
    <property type="term" value="F:kinase activity"/>
    <property type="evidence" value="ECO:0007669"/>
    <property type="project" value="UniProtKB-KW"/>
</dbReference>
<dbReference type="OrthoDB" id="3638028at2"/>
<dbReference type="SUPFAM" id="SSF56112">
    <property type="entry name" value="Protein kinase-like (PK-like)"/>
    <property type="match status" value="1"/>
</dbReference>
<dbReference type="STRING" id="629680.SAMN04489751_3330"/>
<keyword evidence="2" id="KW-1185">Reference proteome</keyword>
<dbReference type="InterPro" id="IPR011009">
    <property type="entry name" value="Kinase-like_dom_sf"/>
</dbReference>
<gene>
    <name evidence="1" type="ORF">SAMN04489751_3330</name>
</gene>
<dbReference type="AlphaFoldDB" id="A0A1H1WE15"/>
<accession>A0A1H1WE15</accession>
<organism evidence="1 2">
    <name type="scientific">Brevibacterium sandarakinum</name>
    <dbReference type="NCBI Taxonomy" id="629680"/>
    <lineage>
        <taxon>Bacteria</taxon>
        <taxon>Bacillati</taxon>
        <taxon>Actinomycetota</taxon>
        <taxon>Actinomycetes</taxon>
        <taxon>Micrococcales</taxon>
        <taxon>Brevibacteriaceae</taxon>
        <taxon>Brevibacterium</taxon>
    </lineage>
</organism>
<dbReference type="EMBL" id="LT629739">
    <property type="protein sequence ID" value="SDS95265.1"/>
    <property type="molecule type" value="Genomic_DNA"/>
</dbReference>
<reference evidence="1" key="1">
    <citation type="submission" date="2016-10" db="EMBL/GenBank/DDBJ databases">
        <authorList>
            <person name="Varghese N."/>
            <person name="Submissions S."/>
        </authorList>
    </citation>
    <scope>NUCLEOTIDE SEQUENCE [LARGE SCALE GENOMIC DNA]</scope>
    <source>
        <strain evidence="1">DSM 22082</strain>
    </source>
</reference>
<dbReference type="GO" id="GO:0019748">
    <property type="term" value="P:secondary metabolic process"/>
    <property type="evidence" value="ECO:0007669"/>
    <property type="project" value="InterPro"/>
</dbReference>
<proteinExistence type="predicted"/>
<evidence type="ECO:0000313" key="2">
    <source>
        <dbReference type="Proteomes" id="UP000199700"/>
    </source>
</evidence>
<evidence type="ECO:0000313" key="1">
    <source>
        <dbReference type="EMBL" id="SDS95265.1"/>
    </source>
</evidence>